<dbReference type="OrthoDB" id="329835at2759"/>
<feature type="active site" description="Proton acceptor; for dehydratase activity" evidence="5">
    <location>
        <position position="1369"/>
    </location>
</feature>
<feature type="domain" description="Ketosynthase family 3 (KS3)" evidence="7">
    <location>
        <begin position="408"/>
        <end position="840"/>
    </location>
</feature>
<dbReference type="GO" id="GO:0006633">
    <property type="term" value="P:fatty acid biosynthetic process"/>
    <property type="evidence" value="ECO:0007669"/>
    <property type="project" value="InterPro"/>
</dbReference>
<dbReference type="PANTHER" id="PTHR43775">
    <property type="entry name" value="FATTY ACID SYNTHASE"/>
    <property type="match status" value="1"/>
</dbReference>
<dbReference type="InterPro" id="IPR049900">
    <property type="entry name" value="PKS_mFAS_DH"/>
</dbReference>
<dbReference type="InterPro" id="IPR032088">
    <property type="entry name" value="SAT"/>
</dbReference>
<proteinExistence type="predicted"/>
<dbReference type="InterPro" id="IPR036736">
    <property type="entry name" value="ACP-like_sf"/>
</dbReference>
<sequence length="1802" mass="197371">MSTQSTTSWDSMGDVKDVPLVFFGNESPSDDTGHLFNILHRRSAHLKCPQLAHFIALCNHALCDEVAKLPRVWQNQVPDFTNVLNLVNDAAFRKGSLGGAMEGVFLNILQIGLIIGHHEFEQVPYRFNSTATTLAGLGVGLLSAAALAVSPTLADLTLAGARVVRTAFRLGIHVYDMSEQLEAPDADGNPWAFAVPGLTEEAVQAELDRYNEQYKPDLSRVFISASDKTSVTVSGPPTRLRQCLKSSDVLRYSNFFPLPVHHGLCHSPHVYSAGDVQAIMAGVFTDHLDQISKARIHCSLLSSGTGHPYQAQAFSDLVTQVIAELLLNKMHIDNVAEGIVSAFEPALDDQSKPQIRDLWTFRNSMVLKAIMKTVSSRSNSRLTFTHRDLVEWSERDECPTEVPQSPKRAKLAVVGMSCRLPGGANDHELFWDLIMNKRDVHTTVPPDRFDLSTHYDPTGQTENATQTPYMNHMDNPGFFDAGFFNISPKEAEQMDPMHRLALVTAYEALEMSGYSPNRTRSTSNPRVGTYYGQASDDWRELNASQNIGTYAVPSGERGFANGRINYFFKFSGPSFNMDTACSSGLAAVNAACSALWAGDVDTAIAGGLNVITDPDNFCQLGKGHFLSMTGQCKVWDEAADGYCRADGVGSVVIKRLDDALADNDKILATILGANTNHSADAISITHPHAPTQAQNYIKVMSQAGLSPLQVSYVELHGTGTQAGDREEARSVSDVFAPVTPRRRKKDRLRLGAVKSNIGHGEAAAGIASFIKVLLMYQKNVIPPQIGVKKMNPSLPQDMEERNIGMNWEACDWPKPNTDGRYAIVNSFGAHGGNTTVLLTDSPAAHHDVEADPRARFPIVLSARSKNSLKWNAEALLEYLEKRPETKLGDLAYTLAARRIHHPLRLAASVKDMVEAKEFLTGHIDKMKKQQWVSQVPLKSPTVAFAFTGQGAFYVGMGAQLYAHCDGFRNAVNRLDRLSQSLDLGVGSVIPIINGTPDGNGTISPVTSQVAIVLIELALTSFWESLGIKPSLVMGHSLGEYAALATAGVISELDALYITAARARLMVEHCEPDTHSMLAIRCSAEQLEGVLRGMEDHYEVACINGETDTVISGPKSKIEDVTAALAGAGLKSTLLKVPYAFHSAQMDPVLDPLEELLRRIPFKAPRIPVVSPLLAECIFDGKTLNHNYLRRATREPVDVVGALDAAQELGLVVAETVWIDIGPHVVAGNMVRSVVHSNTVVPSLKRDEDNFATVVDSLAAMHCAGVPVSWNEYFRQHELAHQLLHLPAYRWNEKNYWIPYLGTWTLDKAHIKESLEKAQSSSSGISGLGSKLRTSTIHRIVSESLDSSEACLVTLSDLLDPAFFEAVDGHRMNNHGVASSSIWADMAFTVGRYLHNLAFPKEKDIHMNLANMEIFHAQVAGSPKDGPQLIQLEATLDLASRHIVIFLYNVSNDGCRSADHYGSCQIQFEDPATWKREWKRLTHLVTQRIQTLDGLATQGTSASRISRNMAYTLFKNVVAYADHYRGMQSVVLHGHEAFADITLHADEHGVWHTPPHWTDSLCHLGGLVLNGSDSSNTDEFFYVTPGWESFRLSKPPQAGASYRSYVQMTQTEEDPKIWKGDVYILQDGIIIGVMAQMMFRQINRVLLDRFFSPSKDNAVAPKQVRPATTATKATTVATIQAASISPPPVISATRDIKSVEAPSTAISIEAPPPAEPLLGGTDQDLGEDNPAVVGAINLIANETGIDVAELIDGTTFVQIGIDSLMTLVLIEKFKAQLSMDIKSSLFIEFETIGQFKEWLKEIY</sequence>
<evidence type="ECO:0000256" key="3">
    <source>
        <dbReference type="ARBA" id="ARBA00022553"/>
    </source>
</evidence>
<feature type="domain" description="Carrier" evidence="6">
    <location>
        <begin position="1725"/>
        <end position="1802"/>
    </location>
</feature>
<evidence type="ECO:0000259" key="7">
    <source>
        <dbReference type="PROSITE" id="PS52004"/>
    </source>
</evidence>
<evidence type="ECO:0000259" key="6">
    <source>
        <dbReference type="PROSITE" id="PS50075"/>
    </source>
</evidence>
<dbReference type="CDD" id="cd00833">
    <property type="entry name" value="PKS"/>
    <property type="match status" value="1"/>
</dbReference>
<dbReference type="NCBIfam" id="TIGR04532">
    <property type="entry name" value="PT_fungal_PKS"/>
    <property type="match status" value="1"/>
</dbReference>
<dbReference type="PROSITE" id="PS52004">
    <property type="entry name" value="KS3_2"/>
    <property type="match status" value="1"/>
</dbReference>
<dbReference type="Pfam" id="PF22621">
    <property type="entry name" value="CurL-like_PKS_C"/>
    <property type="match status" value="1"/>
</dbReference>
<dbReference type="HOGENOM" id="CLU_000022_6_1_1"/>
<dbReference type="SUPFAM" id="SSF53901">
    <property type="entry name" value="Thiolase-like"/>
    <property type="match status" value="1"/>
</dbReference>
<keyword evidence="2" id="KW-0596">Phosphopantetheine</keyword>
<evidence type="ECO:0000256" key="5">
    <source>
        <dbReference type="PROSITE-ProRule" id="PRU01363"/>
    </source>
</evidence>
<dbReference type="InterPro" id="IPR001227">
    <property type="entry name" value="Ac_transferase_dom_sf"/>
</dbReference>
<dbReference type="Pfam" id="PF00109">
    <property type="entry name" value="ketoacyl-synt"/>
    <property type="match status" value="1"/>
</dbReference>
<dbReference type="PANTHER" id="PTHR43775:SF24">
    <property type="entry name" value="NON-REDUCING POLYKETIDE SYNTHASE APTA-RELATED"/>
    <property type="match status" value="1"/>
</dbReference>
<dbReference type="Gene3D" id="3.30.70.3290">
    <property type="match status" value="1"/>
</dbReference>
<dbReference type="Pfam" id="PF00550">
    <property type="entry name" value="PP-binding"/>
    <property type="match status" value="1"/>
</dbReference>
<gene>
    <name evidence="9" type="ORF">S7711_10130</name>
</gene>
<evidence type="ECO:0000259" key="8">
    <source>
        <dbReference type="PROSITE" id="PS52019"/>
    </source>
</evidence>
<comment type="pathway">
    <text evidence="1">Secondary metabolite biosynthesis.</text>
</comment>
<dbReference type="InterPro" id="IPR016039">
    <property type="entry name" value="Thiolase-like"/>
</dbReference>
<dbReference type="GO" id="GO:0004312">
    <property type="term" value="F:fatty acid synthase activity"/>
    <property type="evidence" value="ECO:0007669"/>
    <property type="project" value="TreeGrafter"/>
</dbReference>
<dbReference type="InterPro" id="IPR016035">
    <property type="entry name" value="Acyl_Trfase/lysoPLipase"/>
</dbReference>
<dbReference type="InterPro" id="IPR014031">
    <property type="entry name" value="Ketoacyl_synth_C"/>
</dbReference>
<dbReference type="InterPro" id="IPR050091">
    <property type="entry name" value="PKS_NRPS_Biosynth_Enz"/>
</dbReference>
<dbReference type="SUPFAM" id="SSF55048">
    <property type="entry name" value="Probable ACP-binding domain of malonyl-CoA ACP transacylase"/>
    <property type="match status" value="1"/>
</dbReference>
<dbReference type="Gene3D" id="1.10.1200.10">
    <property type="entry name" value="ACP-like"/>
    <property type="match status" value="1"/>
</dbReference>
<dbReference type="Pfam" id="PF16073">
    <property type="entry name" value="SAT"/>
    <property type="match status" value="1"/>
</dbReference>
<dbReference type="SMART" id="SM00827">
    <property type="entry name" value="PKS_AT"/>
    <property type="match status" value="1"/>
</dbReference>
<dbReference type="Gene3D" id="3.40.366.10">
    <property type="entry name" value="Malonyl-Coenzyme A Acyl Carrier Protein, domain 2"/>
    <property type="match status" value="2"/>
</dbReference>
<dbReference type="Gene3D" id="3.10.129.110">
    <property type="entry name" value="Polyketide synthase dehydratase"/>
    <property type="match status" value="1"/>
</dbReference>
<dbReference type="InterPro" id="IPR014043">
    <property type="entry name" value="Acyl_transferase_dom"/>
</dbReference>
<keyword evidence="4" id="KW-0808">Transferase</keyword>
<feature type="domain" description="PKS/mFAS DH" evidence="8">
    <location>
        <begin position="1337"/>
        <end position="1647"/>
    </location>
</feature>
<dbReference type="Gene3D" id="3.40.47.10">
    <property type="match status" value="1"/>
</dbReference>
<dbReference type="InterPro" id="IPR018201">
    <property type="entry name" value="Ketoacyl_synth_AS"/>
</dbReference>
<feature type="active site" description="Proton donor; for dehydratase activity" evidence="5">
    <location>
        <position position="1558"/>
    </location>
</feature>
<dbReference type="Pfam" id="PF00698">
    <property type="entry name" value="Acyl_transf_1"/>
    <property type="match status" value="1"/>
</dbReference>
<dbReference type="GO" id="GO:0044550">
    <property type="term" value="P:secondary metabolite biosynthetic process"/>
    <property type="evidence" value="ECO:0007669"/>
    <property type="project" value="TreeGrafter"/>
</dbReference>
<evidence type="ECO:0000256" key="2">
    <source>
        <dbReference type="ARBA" id="ARBA00022450"/>
    </source>
</evidence>
<dbReference type="InterPro" id="IPR014030">
    <property type="entry name" value="Ketoacyl_synth_N"/>
</dbReference>
<dbReference type="Proteomes" id="UP000028045">
    <property type="component" value="Unassembled WGS sequence"/>
</dbReference>
<evidence type="ECO:0000313" key="9">
    <source>
        <dbReference type="EMBL" id="KEY63883.1"/>
    </source>
</evidence>
<dbReference type="FunFam" id="3.10.129.110:FF:000001">
    <property type="entry name" value="Sterigmatocystin biosynthesis polyketide synthase"/>
    <property type="match status" value="1"/>
</dbReference>
<dbReference type="SUPFAM" id="SSF52151">
    <property type="entry name" value="FabD/lysophospholipase-like"/>
    <property type="match status" value="1"/>
</dbReference>
<dbReference type="InterPro" id="IPR016036">
    <property type="entry name" value="Malonyl_transacylase_ACP-bd"/>
</dbReference>
<protein>
    <submittedName>
        <fullName evidence="9">Uncharacterized protein</fullName>
    </submittedName>
</protein>
<feature type="region of interest" description="C-terminal hotdog fold" evidence="5">
    <location>
        <begin position="1501"/>
        <end position="1647"/>
    </location>
</feature>
<keyword evidence="10" id="KW-1185">Reference proteome</keyword>
<evidence type="ECO:0000256" key="4">
    <source>
        <dbReference type="ARBA" id="ARBA00022679"/>
    </source>
</evidence>
<dbReference type="InterPro" id="IPR009081">
    <property type="entry name" value="PP-bd_ACP"/>
</dbReference>
<dbReference type="SUPFAM" id="SSF47336">
    <property type="entry name" value="ACP-like"/>
    <property type="match status" value="1"/>
</dbReference>
<dbReference type="InterPro" id="IPR042104">
    <property type="entry name" value="PKS_dehydratase_sf"/>
</dbReference>
<dbReference type="GO" id="GO:0004315">
    <property type="term" value="F:3-oxoacyl-[acyl-carrier-protein] synthase activity"/>
    <property type="evidence" value="ECO:0007669"/>
    <property type="project" value="InterPro"/>
</dbReference>
<dbReference type="Pfam" id="PF02801">
    <property type="entry name" value="Ketoacyl-synt_C"/>
    <property type="match status" value="1"/>
</dbReference>
<evidence type="ECO:0000256" key="1">
    <source>
        <dbReference type="ARBA" id="ARBA00005179"/>
    </source>
</evidence>
<dbReference type="PROSITE" id="PS00606">
    <property type="entry name" value="KS3_1"/>
    <property type="match status" value="1"/>
</dbReference>
<dbReference type="PROSITE" id="PS50075">
    <property type="entry name" value="CARRIER"/>
    <property type="match status" value="1"/>
</dbReference>
<evidence type="ECO:0000313" key="10">
    <source>
        <dbReference type="Proteomes" id="UP000028045"/>
    </source>
</evidence>
<dbReference type="InterPro" id="IPR030918">
    <property type="entry name" value="PT_fungal_PKS"/>
</dbReference>
<organism evidence="9 10">
    <name type="scientific">Stachybotrys chartarum (strain CBS 109288 / IBT 7711)</name>
    <name type="common">Toxic black mold</name>
    <name type="synonym">Stilbospora chartarum</name>
    <dbReference type="NCBI Taxonomy" id="1280523"/>
    <lineage>
        <taxon>Eukaryota</taxon>
        <taxon>Fungi</taxon>
        <taxon>Dikarya</taxon>
        <taxon>Ascomycota</taxon>
        <taxon>Pezizomycotina</taxon>
        <taxon>Sordariomycetes</taxon>
        <taxon>Hypocreomycetidae</taxon>
        <taxon>Hypocreales</taxon>
        <taxon>Stachybotryaceae</taxon>
        <taxon>Stachybotrys</taxon>
    </lineage>
</organism>
<dbReference type="InterPro" id="IPR020841">
    <property type="entry name" value="PKS_Beta-ketoAc_synthase_dom"/>
</dbReference>
<dbReference type="EMBL" id="KL649642">
    <property type="protein sequence ID" value="KEY63883.1"/>
    <property type="molecule type" value="Genomic_DNA"/>
</dbReference>
<dbReference type="SMART" id="SM00825">
    <property type="entry name" value="PKS_KS"/>
    <property type="match status" value="1"/>
</dbReference>
<feature type="region of interest" description="N-terminal hotdog fold" evidence="5">
    <location>
        <begin position="1337"/>
        <end position="1474"/>
    </location>
</feature>
<reference evidence="9 10" key="1">
    <citation type="journal article" date="2014" name="BMC Genomics">
        <title>Comparative genome sequencing reveals chemotype-specific gene clusters in the toxigenic black mold Stachybotrys.</title>
        <authorList>
            <person name="Semeiks J."/>
            <person name="Borek D."/>
            <person name="Otwinowski Z."/>
            <person name="Grishin N.V."/>
        </authorList>
    </citation>
    <scope>NUCLEOTIDE SEQUENCE [LARGE SCALE GENOMIC DNA]</scope>
    <source>
        <strain evidence="10">CBS 109288 / IBT 7711</strain>
    </source>
</reference>
<dbReference type="PROSITE" id="PS52019">
    <property type="entry name" value="PKS_MFAS_DH"/>
    <property type="match status" value="1"/>
</dbReference>
<accession>A0A084AF04</accession>
<name>A0A084AF04_STACB</name>
<keyword evidence="3" id="KW-0597">Phosphoprotein</keyword>